<keyword evidence="11" id="KW-1185">Reference proteome</keyword>
<dbReference type="PRINTS" id="PR00072">
    <property type="entry name" value="MALOXRDTASE"/>
</dbReference>
<dbReference type="SUPFAM" id="SSF51735">
    <property type="entry name" value="NAD(P)-binding Rossmann-fold domains"/>
    <property type="match status" value="1"/>
</dbReference>
<feature type="domain" description="Malic enzyme NAD-binding" evidence="9">
    <location>
        <begin position="291"/>
        <end position="549"/>
    </location>
</feature>
<keyword evidence="3 7" id="KW-0479">Metal-binding</keyword>
<evidence type="ECO:0000256" key="2">
    <source>
        <dbReference type="ARBA" id="ARBA00008785"/>
    </source>
</evidence>
<feature type="binding site" evidence="6">
    <location>
        <position position="480"/>
    </location>
    <ligand>
        <name>(S)-malate</name>
        <dbReference type="ChEBI" id="CHEBI:15589"/>
    </ligand>
</feature>
<dbReference type="SMART" id="SM00919">
    <property type="entry name" value="Malic_M"/>
    <property type="match status" value="1"/>
</dbReference>
<evidence type="ECO:0000256" key="6">
    <source>
        <dbReference type="PIRSR" id="PIRSR000106-2"/>
    </source>
</evidence>
<dbReference type="InterPro" id="IPR037062">
    <property type="entry name" value="Malic_N_dom_sf"/>
</dbReference>
<dbReference type="Gene3D" id="3.40.50.720">
    <property type="entry name" value="NAD(P)-binding Rossmann-like Domain"/>
    <property type="match status" value="1"/>
</dbReference>
<dbReference type="InterPro" id="IPR012301">
    <property type="entry name" value="Malic_N_dom"/>
</dbReference>
<reference evidence="12" key="2">
    <citation type="submission" date="2023-11" db="UniProtKB">
        <authorList>
            <consortium name="WormBaseParasite"/>
        </authorList>
    </citation>
    <scope>IDENTIFICATION</scope>
</reference>
<comment type="cofactor">
    <cofactor evidence="7">
        <name>Mg(2+)</name>
        <dbReference type="ChEBI" id="CHEBI:18420"/>
    </cofactor>
    <cofactor evidence="7">
        <name>Mn(2+)</name>
        <dbReference type="ChEBI" id="CHEBI:29035"/>
    </cofactor>
    <text evidence="7">Divalent metal cations. Prefers magnesium or manganese.</text>
</comment>
<dbReference type="PIRSF" id="PIRSF000106">
    <property type="entry name" value="ME"/>
    <property type="match status" value="1"/>
</dbReference>
<dbReference type="Pfam" id="PF03949">
    <property type="entry name" value="Malic_M"/>
    <property type="match status" value="1"/>
</dbReference>
<feature type="binding site" evidence="6">
    <location>
        <position position="432"/>
    </location>
    <ligand>
        <name>(S)-malate</name>
        <dbReference type="ChEBI" id="CHEBI:15589"/>
    </ligand>
</feature>
<dbReference type="PANTHER" id="PTHR23406:SF90">
    <property type="entry name" value="MALIC ENZYME-RELATED"/>
    <property type="match status" value="1"/>
</dbReference>
<evidence type="ECO:0000256" key="8">
    <source>
        <dbReference type="RuleBase" id="RU003426"/>
    </source>
</evidence>
<dbReference type="InterPro" id="IPR036291">
    <property type="entry name" value="NAD(P)-bd_dom_sf"/>
</dbReference>
<dbReference type="CDD" id="cd05312">
    <property type="entry name" value="NAD_bind_1_malic_enz"/>
    <property type="match status" value="1"/>
</dbReference>
<name>A0AA85IVZ4_TRIRE</name>
<dbReference type="SMART" id="SM01274">
    <property type="entry name" value="malic"/>
    <property type="match status" value="1"/>
</dbReference>
<dbReference type="FunFam" id="3.40.50.720:FF:000060">
    <property type="entry name" value="Malic enzyme"/>
    <property type="match status" value="1"/>
</dbReference>
<evidence type="ECO:0000256" key="3">
    <source>
        <dbReference type="ARBA" id="ARBA00022723"/>
    </source>
</evidence>
<feature type="binding site" evidence="7">
    <location>
        <position position="267"/>
    </location>
    <ligand>
        <name>a divalent metal cation</name>
        <dbReference type="ChEBI" id="CHEBI:60240"/>
    </ligand>
</feature>
<dbReference type="Proteomes" id="UP000050795">
    <property type="component" value="Unassembled WGS sequence"/>
</dbReference>
<dbReference type="PANTHER" id="PTHR23406">
    <property type="entry name" value="MALIC ENZYME-RELATED"/>
    <property type="match status" value="1"/>
</dbReference>
<accession>A0AA85IVZ4</accession>
<comment type="similarity">
    <text evidence="2 8">Belongs to the malic enzymes family.</text>
</comment>
<dbReference type="GO" id="GO:0004473">
    <property type="term" value="F:malate dehydrogenase (decarboxylating) (NADP+) activity"/>
    <property type="evidence" value="ECO:0007669"/>
    <property type="project" value="TreeGrafter"/>
</dbReference>
<feature type="active site" description="Proton donor" evidence="5">
    <location>
        <position position="123"/>
    </location>
</feature>
<comment type="cofactor">
    <cofactor evidence="1">
        <name>Mn(2+)</name>
        <dbReference type="ChEBI" id="CHEBI:29035"/>
    </cofactor>
</comment>
<dbReference type="NCBIfam" id="NF010052">
    <property type="entry name" value="PRK13529.1"/>
    <property type="match status" value="1"/>
</dbReference>
<dbReference type="InterPro" id="IPR046346">
    <property type="entry name" value="Aminoacid_DH-like_N_sf"/>
</dbReference>
<dbReference type="GO" id="GO:0006108">
    <property type="term" value="P:malate metabolic process"/>
    <property type="evidence" value="ECO:0007669"/>
    <property type="project" value="TreeGrafter"/>
</dbReference>
<dbReference type="WBParaSite" id="TREG1_11220.2">
    <property type="protein sequence ID" value="TREG1_11220.2"/>
    <property type="gene ID" value="TREG1_11220"/>
</dbReference>
<dbReference type="GO" id="GO:0005739">
    <property type="term" value="C:mitochondrion"/>
    <property type="evidence" value="ECO:0007669"/>
    <property type="project" value="TreeGrafter"/>
</dbReference>
<evidence type="ECO:0000259" key="10">
    <source>
        <dbReference type="SMART" id="SM01274"/>
    </source>
</evidence>
<evidence type="ECO:0000256" key="1">
    <source>
        <dbReference type="ARBA" id="ARBA00001936"/>
    </source>
</evidence>
<reference evidence="11" key="1">
    <citation type="submission" date="2022-06" db="EMBL/GenBank/DDBJ databases">
        <authorList>
            <person name="Berger JAMES D."/>
            <person name="Berger JAMES D."/>
        </authorList>
    </citation>
    <scope>NUCLEOTIDE SEQUENCE [LARGE SCALE GENOMIC DNA]</scope>
</reference>
<sequence length="595" mass="67059">MKKLLRLLPIRRCPIWYKFAKYSTHPQDSNFIRLHGIDVLRDPRTNRGTAFTLNERQLLGIHGLLPPSVLTLDQQVSKMLANLKNINDNLQRYIYLTSLQDRNEALFYKLVIEHVEYCMPLIYTPTVGLACQRYGVVFRRPRGLYITIHDRHHIPEILNNWPEPLVKAIVFTDGERILGLGDLGAYGMGIPVGKLSLYTALAGVHPRHCLPILLDVGTDNQDLLNDPVYTGIRHKRIRDERYDELIENFMQAVVERYGNHCLIQFEDFGNHNAFRLLERYQDNYCTFNDDIQGTAAVAVAGLLAAGRVTQRKITDDTYLFVGAGEAATGIAQLLATSLQLNGLDEHEAYNKIYMFDKDGLLTLSREEGSLTDHNKVFARDDVEHIRVLEDAVKTLKPTAIIGASGQGGIFTDNILRQMRKNSERPVIFSLSNPTSKSECTAERAYKVTEGRCVFASGSPFNDVTLKVAGSEVLFQPGQCNNSYIFPGMGLAITLCEIRPVLQELFVVAAECLAEQVDEEDLKVGRVFPPLKNIRNVSLAIAVRVAEYAYSKGVCHHEPQPKDIQLYLSQKMYDPNYIPVIPEVYDWPSGTTNLSS</sequence>
<evidence type="ECO:0000313" key="11">
    <source>
        <dbReference type="Proteomes" id="UP000050795"/>
    </source>
</evidence>
<feature type="binding site" evidence="6">
    <location>
        <position position="176"/>
    </location>
    <ligand>
        <name>(S)-malate</name>
        <dbReference type="ChEBI" id="CHEBI:15589"/>
    </ligand>
</feature>
<dbReference type="Gene3D" id="3.40.50.10380">
    <property type="entry name" value="Malic enzyme, N-terminal domain"/>
    <property type="match status" value="1"/>
</dbReference>
<dbReference type="FunFam" id="3.40.50.10380:FF:000004">
    <property type="entry name" value="Malic enzyme"/>
    <property type="match status" value="1"/>
</dbReference>
<feature type="active site" description="Proton acceptor" evidence="5">
    <location>
        <position position="194"/>
    </location>
</feature>
<feature type="binding site" evidence="7">
    <location>
        <position position="266"/>
    </location>
    <ligand>
        <name>a divalent metal cation</name>
        <dbReference type="ChEBI" id="CHEBI:60240"/>
    </ligand>
</feature>
<evidence type="ECO:0000313" key="12">
    <source>
        <dbReference type="WBParaSite" id="TREG1_11220.2"/>
    </source>
</evidence>
<feature type="domain" description="Malic enzyme N-terminal" evidence="10">
    <location>
        <begin position="100"/>
        <end position="281"/>
    </location>
</feature>
<evidence type="ECO:0000256" key="4">
    <source>
        <dbReference type="ARBA" id="ARBA00023002"/>
    </source>
</evidence>
<proteinExistence type="inferred from homology"/>
<dbReference type="Pfam" id="PF00390">
    <property type="entry name" value="malic"/>
    <property type="match status" value="1"/>
</dbReference>
<keyword evidence="4 8" id="KW-0560">Oxidoreductase</keyword>
<protein>
    <recommendedName>
        <fullName evidence="8">Malic enzyme</fullName>
    </recommendedName>
</protein>
<dbReference type="InterPro" id="IPR001891">
    <property type="entry name" value="Malic_OxRdtase"/>
</dbReference>
<organism evidence="11 12">
    <name type="scientific">Trichobilharzia regenti</name>
    <name type="common">Nasal bird schistosome</name>
    <dbReference type="NCBI Taxonomy" id="157069"/>
    <lineage>
        <taxon>Eukaryota</taxon>
        <taxon>Metazoa</taxon>
        <taxon>Spiralia</taxon>
        <taxon>Lophotrochozoa</taxon>
        <taxon>Platyhelminthes</taxon>
        <taxon>Trematoda</taxon>
        <taxon>Digenea</taxon>
        <taxon>Strigeidida</taxon>
        <taxon>Schistosomatoidea</taxon>
        <taxon>Schistosomatidae</taxon>
        <taxon>Trichobilharzia</taxon>
    </lineage>
</organism>
<dbReference type="InterPro" id="IPR015884">
    <property type="entry name" value="Malic_enzyme_CS"/>
</dbReference>
<evidence type="ECO:0000259" key="9">
    <source>
        <dbReference type="SMART" id="SM00919"/>
    </source>
</evidence>
<feature type="binding site" evidence="7">
    <location>
        <position position="290"/>
    </location>
    <ligand>
        <name>a divalent metal cation</name>
        <dbReference type="ChEBI" id="CHEBI:60240"/>
    </ligand>
</feature>
<evidence type="ECO:0000256" key="5">
    <source>
        <dbReference type="PIRSR" id="PIRSR000106-1"/>
    </source>
</evidence>
<dbReference type="InterPro" id="IPR012302">
    <property type="entry name" value="Malic_NAD-bd"/>
</dbReference>
<dbReference type="GO" id="GO:0046872">
    <property type="term" value="F:metal ion binding"/>
    <property type="evidence" value="ECO:0007669"/>
    <property type="project" value="UniProtKB-KW"/>
</dbReference>
<dbReference type="SUPFAM" id="SSF53223">
    <property type="entry name" value="Aminoacid dehydrogenase-like, N-terminal domain"/>
    <property type="match status" value="1"/>
</dbReference>
<dbReference type="AlphaFoldDB" id="A0AA85IVZ4"/>
<evidence type="ECO:0000256" key="7">
    <source>
        <dbReference type="PIRSR" id="PIRSR000106-3"/>
    </source>
</evidence>
<dbReference type="PROSITE" id="PS00331">
    <property type="entry name" value="MALIC_ENZYMES"/>
    <property type="match status" value="1"/>
</dbReference>
<dbReference type="GO" id="GO:0051287">
    <property type="term" value="F:NAD binding"/>
    <property type="evidence" value="ECO:0007669"/>
    <property type="project" value="InterPro"/>
</dbReference>